<dbReference type="GO" id="GO:0045548">
    <property type="term" value="F:phenylalanine ammonia-lyase activity"/>
    <property type="evidence" value="ECO:0007669"/>
    <property type="project" value="UniProtKB-EC"/>
</dbReference>
<organism evidence="7 8">
    <name type="scientific">Arachis duranensis</name>
    <name type="common">Wild peanut</name>
    <dbReference type="NCBI Taxonomy" id="130453"/>
    <lineage>
        <taxon>Eukaryota</taxon>
        <taxon>Viridiplantae</taxon>
        <taxon>Streptophyta</taxon>
        <taxon>Embryophyta</taxon>
        <taxon>Tracheophyta</taxon>
        <taxon>Spermatophyta</taxon>
        <taxon>Magnoliopsida</taxon>
        <taxon>eudicotyledons</taxon>
        <taxon>Gunneridae</taxon>
        <taxon>Pentapetalae</taxon>
        <taxon>rosids</taxon>
        <taxon>fabids</taxon>
        <taxon>Fabales</taxon>
        <taxon>Fabaceae</taxon>
        <taxon>Papilionoideae</taxon>
        <taxon>50 kb inversion clade</taxon>
        <taxon>dalbergioids sensu lato</taxon>
        <taxon>Dalbergieae</taxon>
        <taxon>Pterocarpus clade</taxon>
        <taxon>Arachis</taxon>
    </lineage>
</organism>
<gene>
    <name evidence="8" type="primary">LOC107463173</name>
</gene>
<evidence type="ECO:0000256" key="4">
    <source>
        <dbReference type="ARBA" id="ARBA00012139"/>
    </source>
</evidence>
<evidence type="ECO:0000256" key="2">
    <source>
        <dbReference type="ARBA" id="ARBA00004496"/>
    </source>
</evidence>
<dbReference type="EC" id="4.3.1.24" evidence="4"/>
<dbReference type="Gene3D" id="1.20.200.10">
    <property type="entry name" value="Fumarase/aspartase (Central domain)"/>
    <property type="match status" value="1"/>
</dbReference>
<dbReference type="SUPFAM" id="SSF48557">
    <property type="entry name" value="L-aspartase-like"/>
    <property type="match status" value="1"/>
</dbReference>
<dbReference type="KEGG" id="adu:107463173"/>
<dbReference type="Proteomes" id="UP000515211">
    <property type="component" value="Chromosome 8"/>
</dbReference>
<dbReference type="PANTHER" id="PTHR10362">
    <property type="entry name" value="HISTIDINE AMMONIA-LYASE"/>
    <property type="match status" value="1"/>
</dbReference>
<proteinExistence type="predicted"/>
<accession>A0A9C6WPE3</accession>
<reference evidence="8" key="2">
    <citation type="submission" date="2025-08" db="UniProtKB">
        <authorList>
            <consortium name="RefSeq"/>
        </authorList>
    </citation>
    <scope>IDENTIFICATION</scope>
    <source>
        <tissue evidence="8">Whole plant</tissue>
    </source>
</reference>
<evidence type="ECO:0000256" key="6">
    <source>
        <dbReference type="ARBA" id="ARBA00023537"/>
    </source>
</evidence>
<dbReference type="AlphaFoldDB" id="A0A9C6WPE3"/>
<keyword evidence="5" id="KW-0585">Phenylalanine catabolism</keyword>
<evidence type="ECO:0000313" key="7">
    <source>
        <dbReference type="Proteomes" id="UP000515211"/>
    </source>
</evidence>
<keyword evidence="7" id="KW-1185">Reference proteome</keyword>
<dbReference type="InterPro" id="IPR001106">
    <property type="entry name" value="Aromatic_Lyase"/>
</dbReference>
<comment type="function">
    <text evidence="1">This is a key enzyme of plant metabolism catalyzing the first reaction in the biosynthesis from L-phenylalanine of a wide variety of natural products based on the phenylpropane skeleton.</text>
</comment>
<name>A0A9C6WPE3_ARADU</name>
<evidence type="ECO:0000256" key="1">
    <source>
        <dbReference type="ARBA" id="ARBA00002235"/>
    </source>
</evidence>
<comment type="subcellular location">
    <subcellularLocation>
        <location evidence="2">Cytoplasm</location>
    </subcellularLocation>
</comment>
<dbReference type="InterPro" id="IPR008948">
    <property type="entry name" value="L-Aspartase-like"/>
</dbReference>
<evidence type="ECO:0000256" key="5">
    <source>
        <dbReference type="ARBA" id="ARBA00023232"/>
    </source>
</evidence>
<sequence length="265" mass="29653">MSRDHFKYLELYLEDYIEEIGILRITSEPTIKTVRSAAYNHWKKTVESVAGWTGLVTGRISPSAPPASPGPQRRRFFFFPVSGTQVVRYVVFIFAGFSARNPEDGGSIHFHFYSTHGDGGSAFDDCSFSRVSDLEAAAVVHDSGRGIVEFVIWYYIPFDAKTKASFGGRTFEEELQTLLPKEVKGARIAYENGQSVLPNKIKESRSYPLYKFVREELGTEMLTGEKVRSPGEECDKLFTAMCQGKIIDPLLECTAEWNGAPLSSC</sequence>
<comment type="catalytic activity">
    <reaction evidence="6">
        <text>L-phenylalanine = (E)-cinnamate + NH4(+)</text>
        <dbReference type="Rhea" id="RHEA:21384"/>
        <dbReference type="ChEBI" id="CHEBI:15669"/>
        <dbReference type="ChEBI" id="CHEBI:28938"/>
        <dbReference type="ChEBI" id="CHEBI:58095"/>
        <dbReference type="EC" id="4.3.1.24"/>
    </reaction>
</comment>
<evidence type="ECO:0000313" key="8">
    <source>
        <dbReference type="RefSeq" id="XP_052109398.1"/>
    </source>
</evidence>
<dbReference type="GO" id="GO:0005737">
    <property type="term" value="C:cytoplasm"/>
    <property type="evidence" value="ECO:0007669"/>
    <property type="project" value="UniProtKB-SubCell"/>
</dbReference>
<dbReference type="RefSeq" id="XP_052109398.1">
    <property type="nucleotide sequence ID" value="XM_052253438.1"/>
</dbReference>
<protein>
    <recommendedName>
        <fullName evidence="4">phenylalanine ammonia-lyase</fullName>
        <ecNumber evidence="4">4.3.1.24</ecNumber>
    </recommendedName>
</protein>
<reference evidence="7" key="1">
    <citation type="journal article" date="2016" name="Nat. Genet.">
        <title>The genome sequences of Arachis duranensis and Arachis ipaensis, the diploid ancestors of cultivated peanut.</title>
        <authorList>
            <person name="Bertioli D.J."/>
            <person name="Cannon S.B."/>
            <person name="Froenicke L."/>
            <person name="Huang G."/>
            <person name="Farmer A.D."/>
            <person name="Cannon E.K."/>
            <person name="Liu X."/>
            <person name="Gao D."/>
            <person name="Clevenger J."/>
            <person name="Dash S."/>
            <person name="Ren L."/>
            <person name="Moretzsohn M.C."/>
            <person name="Shirasawa K."/>
            <person name="Huang W."/>
            <person name="Vidigal B."/>
            <person name="Abernathy B."/>
            <person name="Chu Y."/>
            <person name="Niederhuth C.E."/>
            <person name="Umale P."/>
            <person name="Araujo A.C."/>
            <person name="Kozik A."/>
            <person name="Kim K.D."/>
            <person name="Burow M.D."/>
            <person name="Varshney R.K."/>
            <person name="Wang X."/>
            <person name="Zhang X."/>
            <person name="Barkley N."/>
            <person name="Guimaraes P.M."/>
            <person name="Isobe S."/>
            <person name="Guo B."/>
            <person name="Liao B."/>
            <person name="Stalker H.T."/>
            <person name="Schmitz R.J."/>
            <person name="Scheffler B.E."/>
            <person name="Leal-Bertioli S.C."/>
            <person name="Xun X."/>
            <person name="Jackson S.A."/>
            <person name="Michelmore R."/>
            <person name="Ozias-Akins P."/>
        </authorList>
    </citation>
    <scope>NUCLEOTIDE SEQUENCE [LARGE SCALE GENOMIC DNA]</scope>
    <source>
        <strain evidence="7">cv. V14167</strain>
    </source>
</reference>
<dbReference type="GeneID" id="107463173"/>
<comment type="subunit">
    <text evidence="3">Homotetramer.</text>
</comment>
<evidence type="ECO:0000256" key="3">
    <source>
        <dbReference type="ARBA" id="ARBA00011881"/>
    </source>
</evidence>
<dbReference type="GO" id="GO:0006559">
    <property type="term" value="P:L-phenylalanine catabolic process"/>
    <property type="evidence" value="ECO:0007669"/>
    <property type="project" value="UniProtKB-KW"/>
</dbReference>